<proteinExistence type="inferred from homology"/>
<dbReference type="CDD" id="cd02781">
    <property type="entry name" value="MopB_CT_Acetylene-hydratase"/>
    <property type="match status" value="1"/>
</dbReference>
<evidence type="ECO:0000313" key="7">
    <source>
        <dbReference type="EMBL" id="GLI33005.1"/>
    </source>
</evidence>
<dbReference type="GO" id="GO:0043546">
    <property type="term" value="F:molybdopterin cofactor binding"/>
    <property type="evidence" value="ECO:0007669"/>
    <property type="project" value="InterPro"/>
</dbReference>
<dbReference type="InterPro" id="IPR050612">
    <property type="entry name" value="Prok_Mopterin_Oxidored"/>
</dbReference>
<dbReference type="SUPFAM" id="SSF50692">
    <property type="entry name" value="ADC-like"/>
    <property type="match status" value="1"/>
</dbReference>
<evidence type="ECO:0000256" key="4">
    <source>
        <dbReference type="ARBA" id="ARBA00023014"/>
    </source>
</evidence>
<sequence length="833" mass="95742">MGETEIKTTTCYGCAHTACFVKAHLEDGKLVKVTPDREKICVDVCTRGFLADDGKASIEYHYGEKRINYPLKRAGKRGENKWERISWNQALDEIAAKLRDLKEEYGPHTVCLATGTAHHSDNNWVPWRWMVGFRTMNKIGNEQICYGVQFITSEQTFGWPNSPFPSPEAPPRSMIVVGNTHETVPNIFNSFKFASQLGVKIISVDPRATAMTNLATHWLQIRPGTDIALWMSWLRLIIQNEWFDKEFVYDWTNAPFLVRTDIRKILRAEELVDNVPRDAFVVWNTKTQAPTIWDAEERKYLEEGVEKALTGSYSIKLKNGETVECKTAWTLLTERVEEWTPEKASEVTGIPTSKIANACETYAQNQPSLFLVPGHCYDAFAPGSSSVFRLQNIIKSIMGNMDRTELLTGCYDNTKLVSIYEMELKPDEAFTEEEKKHQPGWDRFRALSWVGYDLKAKYEKKHWGLASNAMYSNQGHHHVMWQDIIEEKPGRTRAMIINGSNPMIKYGNSKRVYEAMKKLDLIVALEFTMTPSAAMSDYVLPMSDWFERPEIGPSTPCDIFNFIHVSDAVMPPEFERRSDYDVFKGLADRLGFGKDWQWKDLTECYNWRAKGLLDEHGCKDIAEFAEKVGFDYPSPIPEQYKLRNGFATPTGKAEIWSVMLEELGYDPIPYFVEPAMSPRNVPELYEEYPLTLIGIDRHLPNYHSQFYEVPSLRRMMPEPLVDIHFDTARLASPPINNGDWVWIETRKGRIKQRARLTFGIDENCVKTTHHFWYPEMPGEEPYLHGVWVSNTNVLTEDDPELCDPVFGSWPHTAIPCKVYKVVDGTNLEGDRSR</sequence>
<gene>
    <name evidence="7" type="ORF">DAMNIGENAA_04380</name>
</gene>
<evidence type="ECO:0000256" key="3">
    <source>
        <dbReference type="ARBA" id="ARBA00023004"/>
    </source>
</evidence>
<evidence type="ECO:0000259" key="6">
    <source>
        <dbReference type="Pfam" id="PF01568"/>
    </source>
</evidence>
<dbReference type="RefSeq" id="WP_281792021.1">
    <property type="nucleotide sequence ID" value="NZ_BSDR01000001.1"/>
</dbReference>
<keyword evidence="3" id="KW-0408">Iron</keyword>
<evidence type="ECO:0000256" key="2">
    <source>
        <dbReference type="ARBA" id="ARBA00022723"/>
    </source>
</evidence>
<dbReference type="GO" id="GO:0046872">
    <property type="term" value="F:metal ion binding"/>
    <property type="evidence" value="ECO:0007669"/>
    <property type="project" value="UniProtKB-KW"/>
</dbReference>
<dbReference type="InterPro" id="IPR006657">
    <property type="entry name" value="MoPterin_dinucl-bd_dom"/>
</dbReference>
<comment type="similarity">
    <text evidence="1">Belongs to the prokaryotic molybdopterin-containing oxidoreductase family.</text>
</comment>
<keyword evidence="8" id="KW-1185">Reference proteome</keyword>
<dbReference type="Gene3D" id="2.40.40.20">
    <property type="match status" value="1"/>
</dbReference>
<dbReference type="PANTHER" id="PTHR43742">
    <property type="entry name" value="TRIMETHYLAMINE-N-OXIDE REDUCTASE"/>
    <property type="match status" value="1"/>
</dbReference>
<name>A0A9W6FT53_9BACT</name>
<organism evidence="7 8">
    <name type="scientific">Desulforhabdus amnigena</name>
    <dbReference type="NCBI Taxonomy" id="40218"/>
    <lineage>
        <taxon>Bacteria</taxon>
        <taxon>Pseudomonadati</taxon>
        <taxon>Thermodesulfobacteriota</taxon>
        <taxon>Syntrophobacteria</taxon>
        <taxon>Syntrophobacterales</taxon>
        <taxon>Syntrophobacteraceae</taxon>
        <taxon>Desulforhabdus</taxon>
    </lineage>
</organism>
<dbReference type="InterPro" id="IPR006656">
    <property type="entry name" value="Mopterin_OxRdtase"/>
</dbReference>
<dbReference type="EMBL" id="BSDR01000001">
    <property type="protein sequence ID" value="GLI33005.1"/>
    <property type="molecule type" value="Genomic_DNA"/>
</dbReference>
<dbReference type="Gene3D" id="2.20.25.90">
    <property type="entry name" value="ADC-like domains"/>
    <property type="match status" value="1"/>
</dbReference>
<evidence type="ECO:0008006" key="9">
    <source>
        <dbReference type="Google" id="ProtNLM"/>
    </source>
</evidence>
<dbReference type="InterPro" id="IPR037949">
    <property type="entry name" value="MopB_CT_Acetylene-hydratase"/>
</dbReference>
<keyword evidence="2" id="KW-0479">Metal-binding</keyword>
<evidence type="ECO:0000313" key="8">
    <source>
        <dbReference type="Proteomes" id="UP001144372"/>
    </source>
</evidence>
<reference evidence="7" key="1">
    <citation type="submission" date="2022-12" db="EMBL/GenBank/DDBJ databases">
        <title>Reference genome sequencing for broad-spectrum identification of bacterial and archaeal isolates by mass spectrometry.</title>
        <authorList>
            <person name="Sekiguchi Y."/>
            <person name="Tourlousse D.M."/>
        </authorList>
    </citation>
    <scope>NUCLEOTIDE SEQUENCE</scope>
    <source>
        <strain evidence="7">ASRB1</strain>
    </source>
</reference>
<evidence type="ECO:0000256" key="1">
    <source>
        <dbReference type="ARBA" id="ARBA00010312"/>
    </source>
</evidence>
<accession>A0A9W6FT53</accession>
<dbReference type="Pfam" id="PF01568">
    <property type="entry name" value="Molydop_binding"/>
    <property type="match status" value="1"/>
</dbReference>
<feature type="domain" description="Molybdopterin dinucleotide-binding" evidence="6">
    <location>
        <begin position="697"/>
        <end position="798"/>
    </location>
</feature>
<keyword evidence="4" id="KW-0411">Iron-sulfur</keyword>
<feature type="domain" description="Molybdopterin oxidoreductase" evidence="5">
    <location>
        <begin position="66"/>
        <end position="588"/>
    </location>
</feature>
<dbReference type="PANTHER" id="PTHR43742:SF6">
    <property type="entry name" value="OXIDOREDUCTASE YYAE-RELATED"/>
    <property type="match status" value="1"/>
</dbReference>
<dbReference type="SUPFAM" id="SSF53706">
    <property type="entry name" value="Formate dehydrogenase/DMSO reductase, domains 1-3"/>
    <property type="match status" value="1"/>
</dbReference>
<dbReference type="GO" id="GO:0018818">
    <property type="term" value="F:acetylene hydratase activity"/>
    <property type="evidence" value="ECO:0007669"/>
    <property type="project" value="InterPro"/>
</dbReference>
<dbReference type="AlphaFoldDB" id="A0A9W6FT53"/>
<protein>
    <recommendedName>
        <fullName evidence="9">Dehydrogenase</fullName>
    </recommendedName>
</protein>
<dbReference type="Proteomes" id="UP001144372">
    <property type="component" value="Unassembled WGS sequence"/>
</dbReference>
<dbReference type="InterPro" id="IPR009010">
    <property type="entry name" value="Asp_de-COase-like_dom_sf"/>
</dbReference>
<dbReference type="Pfam" id="PF00384">
    <property type="entry name" value="Molybdopterin"/>
    <property type="match status" value="1"/>
</dbReference>
<dbReference type="Gene3D" id="3.40.228.10">
    <property type="entry name" value="Dimethylsulfoxide Reductase, domain 2"/>
    <property type="match status" value="2"/>
</dbReference>
<dbReference type="GO" id="GO:0016491">
    <property type="term" value="F:oxidoreductase activity"/>
    <property type="evidence" value="ECO:0007669"/>
    <property type="project" value="InterPro"/>
</dbReference>
<evidence type="ECO:0000259" key="5">
    <source>
        <dbReference type="Pfam" id="PF00384"/>
    </source>
</evidence>
<dbReference type="GO" id="GO:0051536">
    <property type="term" value="F:iron-sulfur cluster binding"/>
    <property type="evidence" value="ECO:0007669"/>
    <property type="project" value="UniProtKB-KW"/>
</dbReference>
<comment type="caution">
    <text evidence="7">The sequence shown here is derived from an EMBL/GenBank/DDBJ whole genome shotgun (WGS) entry which is preliminary data.</text>
</comment>
<dbReference type="Gene3D" id="3.40.50.740">
    <property type="match status" value="2"/>
</dbReference>